<name>A0A7G9TCH5_PSEMX</name>
<evidence type="ECO:0000313" key="2">
    <source>
        <dbReference type="EMBL" id="QNN77800.1"/>
    </source>
</evidence>
<feature type="transmembrane region" description="Helical" evidence="1">
    <location>
        <begin position="51"/>
        <end position="68"/>
    </location>
</feature>
<evidence type="ECO:0000313" key="3">
    <source>
        <dbReference type="Proteomes" id="UP000515838"/>
    </source>
</evidence>
<keyword evidence="1" id="KW-0812">Transmembrane</keyword>
<gene>
    <name evidence="2" type="ORF">IAE60_18240</name>
</gene>
<dbReference type="EMBL" id="CP060731">
    <property type="protein sequence ID" value="QNN77800.1"/>
    <property type="molecule type" value="Genomic_DNA"/>
</dbReference>
<protein>
    <submittedName>
        <fullName evidence="2">Uncharacterized protein</fullName>
    </submittedName>
</protein>
<dbReference type="GeneID" id="81472935"/>
<dbReference type="RefSeq" id="WP_187573313.1">
    <property type="nucleotide sequence ID" value="NZ_CP060731.1"/>
</dbReference>
<accession>A0A7G9TCH5</accession>
<organism evidence="2 3">
    <name type="scientific">Pseudoxanthomonas mexicana</name>
    <dbReference type="NCBI Taxonomy" id="128785"/>
    <lineage>
        <taxon>Bacteria</taxon>
        <taxon>Pseudomonadati</taxon>
        <taxon>Pseudomonadota</taxon>
        <taxon>Gammaproteobacteria</taxon>
        <taxon>Lysobacterales</taxon>
        <taxon>Lysobacteraceae</taxon>
        <taxon>Pseudoxanthomonas</taxon>
    </lineage>
</organism>
<reference evidence="2 3" key="1">
    <citation type="submission" date="2020-08" db="EMBL/GenBank/DDBJ databases">
        <title>Streptomycin Non-resistant strain, P. mexicana.</title>
        <authorList>
            <person name="Ganesh-Kumar S."/>
            <person name="Zhe T."/>
            <person name="Yu Z."/>
            <person name="Min Y."/>
        </authorList>
    </citation>
    <scope>NUCLEOTIDE SEQUENCE [LARGE SCALE GENOMIC DNA]</scope>
    <source>
        <strain evidence="2 3">GTZY2</strain>
    </source>
</reference>
<proteinExistence type="predicted"/>
<sequence length="80" mass="8617">MYFLGAVLLLAGAIWMTVNAAKKDGALAAIFCFICGFYTIYYGIKNFAENKIPLIMFVAGLVLCLVFRPDMATLSGGVAI</sequence>
<feature type="transmembrane region" description="Helical" evidence="1">
    <location>
        <begin position="26"/>
        <end position="44"/>
    </location>
</feature>
<keyword evidence="1" id="KW-1133">Transmembrane helix</keyword>
<dbReference type="Proteomes" id="UP000515838">
    <property type="component" value="Chromosome"/>
</dbReference>
<dbReference type="AlphaFoldDB" id="A0A7G9TCH5"/>
<evidence type="ECO:0000256" key="1">
    <source>
        <dbReference type="SAM" id="Phobius"/>
    </source>
</evidence>
<keyword evidence="1" id="KW-0472">Membrane</keyword>